<feature type="domain" description="ATPase of the ABC class C-terminal" evidence="1">
    <location>
        <begin position="165"/>
        <end position="439"/>
    </location>
</feature>
<dbReference type="AlphaFoldDB" id="A0A2K9J131"/>
<dbReference type="SUPFAM" id="SSF52540">
    <property type="entry name" value="P-loop containing nucleoside triphosphate hydrolases"/>
    <property type="match status" value="1"/>
</dbReference>
<evidence type="ECO:0000259" key="1">
    <source>
        <dbReference type="Pfam" id="PF09818"/>
    </source>
</evidence>
<feature type="domain" description="MRB1590-like C-terminal" evidence="3">
    <location>
        <begin position="463"/>
        <end position="564"/>
    </location>
</feature>
<dbReference type="PANTHER" id="PTHR38149:SF1">
    <property type="entry name" value="ATPASE"/>
    <property type="match status" value="1"/>
</dbReference>
<accession>A0A2K9J131</accession>
<organism evidence="4 5">
    <name type="scientific">Virgibacillus dokdonensis</name>
    <dbReference type="NCBI Taxonomy" id="302167"/>
    <lineage>
        <taxon>Bacteria</taxon>
        <taxon>Bacillati</taxon>
        <taxon>Bacillota</taxon>
        <taxon>Bacilli</taxon>
        <taxon>Bacillales</taxon>
        <taxon>Bacillaceae</taxon>
        <taxon>Virgibacillus</taxon>
    </lineage>
</organism>
<dbReference type="EMBL" id="CP018622">
    <property type="protein sequence ID" value="AUJ25658.1"/>
    <property type="molecule type" value="Genomic_DNA"/>
</dbReference>
<dbReference type="Pfam" id="PF09818">
    <property type="entry name" value="ABC_ATPase"/>
    <property type="match status" value="1"/>
</dbReference>
<dbReference type="InterPro" id="IPR046834">
    <property type="entry name" value="ABC_ATPase_C"/>
</dbReference>
<feature type="domain" description="ATPase of the ABC class N-terminal" evidence="2">
    <location>
        <begin position="1"/>
        <end position="161"/>
    </location>
</feature>
<dbReference type="STRING" id="302167.GCA_900166595_01423"/>
<dbReference type="Gene3D" id="3.40.50.300">
    <property type="entry name" value="P-loop containing nucleotide triphosphate hydrolases"/>
    <property type="match status" value="1"/>
</dbReference>
<proteinExistence type="predicted"/>
<dbReference type="RefSeq" id="WP_101933663.1">
    <property type="nucleotide sequence ID" value="NZ_CP018622.1"/>
</dbReference>
<dbReference type="Pfam" id="PF20446">
    <property type="entry name" value="ABC_N"/>
    <property type="match status" value="1"/>
</dbReference>
<dbReference type="InterPro" id="IPR049069">
    <property type="entry name" value="MRB1590-like_C"/>
</dbReference>
<evidence type="ECO:0000313" key="5">
    <source>
        <dbReference type="Proteomes" id="UP000234237"/>
    </source>
</evidence>
<evidence type="ECO:0000313" key="4">
    <source>
        <dbReference type="EMBL" id="AUJ25658.1"/>
    </source>
</evidence>
<evidence type="ECO:0000259" key="2">
    <source>
        <dbReference type="Pfam" id="PF20446"/>
    </source>
</evidence>
<dbReference type="InterPro" id="IPR019195">
    <property type="entry name" value="ABC_ATPase_put"/>
</dbReference>
<dbReference type="Proteomes" id="UP000234237">
    <property type="component" value="Chromosome"/>
</dbReference>
<sequence>MHNLLQLLRQLDGKGYKGYKRIQGNYQADHYKLAIDYVQGDPFASPSKIRIIIPNNERPIRSAWLQTYSRKVAAEDVFARWIGNAVAKQTTFIKGSGKSGLILFDSPGQEKLERTAVQINATSITVCISIGLPANGRKINGKEAEKLFTQALPSIMKRSVFAMKDETVNQSIQLADQQEAIRQKMKQNGWVAFLANGSTLPRESGISNRPLKQAIPFQSPPENEVTIDIPHTEEPMKGMAIKQGITLIVGGGYHGKSTLLQAIERGVYNHVQGDGREYVLTDPAAVKIRAEDGRKVTGVDISPFINNLPYGQDTTFFSTDNASGSTSQAANVMEALEAGATTLLIDEDTSATNFMIRDHRMQLLVHADKEPITPFIDKIQQLRDELVVSTIIVMGGSGDYFAHADTVIRLENYIPDNATKEAKAIIEKYPLERKEKVDVLIRKSEQRYFQQQTLQTRKGKRSKVQAKGLNHIIMGTTDIAFSEVEQLVDASQTRMIAEILQHLDNQNKLTNQALPELLDKVEGQMNKRGLASFTAFPEQHPGDLARPRKFEIAAVINRMRTAVVKQH</sequence>
<evidence type="ECO:0000259" key="3">
    <source>
        <dbReference type="Pfam" id="PF21117"/>
    </source>
</evidence>
<protein>
    <submittedName>
        <fullName evidence="4">Putative ATPase of the ABC class</fullName>
    </submittedName>
</protein>
<dbReference type="InterPro" id="IPR027417">
    <property type="entry name" value="P-loop_NTPase"/>
</dbReference>
<dbReference type="Pfam" id="PF21117">
    <property type="entry name" value="MRB1590_C"/>
    <property type="match status" value="1"/>
</dbReference>
<name>A0A2K9J131_9BACI</name>
<dbReference type="KEGG" id="vpn:A21D_02612"/>
<dbReference type="PANTHER" id="PTHR38149">
    <property type="entry name" value="ATPASE"/>
    <property type="match status" value="1"/>
</dbReference>
<dbReference type="InterPro" id="IPR046833">
    <property type="entry name" value="ABC_N"/>
</dbReference>
<gene>
    <name evidence="4" type="ORF">A21D_02612</name>
</gene>
<reference evidence="5" key="1">
    <citation type="submission" date="2016-11" db="EMBL/GenBank/DDBJ databases">
        <title>Complete genome sequence of Virgibacillus pantothenticus 21D, a halophilic bacterium isolated from the deep hypersaline anoxic basin Discovery in the Mediterranean Sea.</title>
        <authorList>
            <person name="Zeaiter Z."/>
            <person name="Booth J.M."/>
            <person name="Prosdocimi E.M."/>
            <person name="Mapelli F."/>
            <person name="Fusi M."/>
            <person name="Daffonchio D."/>
            <person name="Borin S."/>
            <person name="Crotti E."/>
        </authorList>
    </citation>
    <scope>NUCLEOTIDE SEQUENCE [LARGE SCALE GENOMIC DNA]</scope>
    <source>
        <strain evidence="5">21D</strain>
    </source>
</reference>